<protein>
    <recommendedName>
        <fullName evidence="4">DUF3017 domain-containing protein</fullName>
    </recommendedName>
</protein>
<dbReference type="EMBL" id="BLAF01000042">
    <property type="protein sequence ID" value="GES23495.1"/>
    <property type="molecule type" value="Genomic_DNA"/>
</dbReference>
<reference evidence="2 3" key="1">
    <citation type="submission" date="2019-10" db="EMBL/GenBank/DDBJ databases">
        <title>Whole genome shotgun sequence of Acrocarpospora pleiomorpha NBRC 16267.</title>
        <authorList>
            <person name="Ichikawa N."/>
            <person name="Kimura A."/>
            <person name="Kitahashi Y."/>
            <person name="Komaki H."/>
            <person name="Oguchi A."/>
        </authorList>
    </citation>
    <scope>NUCLEOTIDE SEQUENCE [LARGE SCALE GENOMIC DNA]</scope>
    <source>
        <strain evidence="2 3">NBRC 16267</strain>
    </source>
</reference>
<dbReference type="AlphaFoldDB" id="A0A5M3XQA4"/>
<evidence type="ECO:0000313" key="2">
    <source>
        <dbReference type="EMBL" id="GES23495.1"/>
    </source>
</evidence>
<feature type="transmembrane region" description="Helical" evidence="1">
    <location>
        <begin position="70"/>
        <end position="89"/>
    </location>
</feature>
<keyword evidence="1" id="KW-1133">Transmembrane helix</keyword>
<dbReference type="RefSeq" id="WP_155348387.1">
    <property type="nucleotide sequence ID" value="NZ_BAAAHM010000006.1"/>
</dbReference>
<evidence type="ECO:0000313" key="3">
    <source>
        <dbReference type="Proteomes" id="UP000377595"/>
    </source>
</evidence>
<keyword evidence="1" id="KW-0812">Transmembrane</keyword>
<gene>
    <name evidence="2" type="ORF">Aple_063940</name>
</gene>
<feature type="transmembrane region" description="Helical" evidence="1">
    <location>
        <begin position="37"/>
        <end position="58"/>
    </location>
</feature>
<evidence type="ECO:0000256" key="1">
    <source>
        <dbReference type="SAM" id="Phobius"/>
    </source>
</evidence>
<dbReference type="Pfam" id="PF11222">
    <property type="entry name" value="DUF3017"/>
    <property type="match status" value="1"/>
</dbReference>
<organism evidence="2 3">
    <name type="scientific">Acrocarpospora pleiomorpha</name>
    <dbReference type="NCBI Taxonomy" id="90975"/>
    <lineage>
        <taxon>Bacteria</taxon>
        <taxon>Bacillati</taxon>
        <taxon>Actinomycetota</taxon>
        <taxon>Actinomycetes</taxon>
        <taxon>Streptosporangiales</taxon>
        <taxon>Streptosporangiaceae</taxon>
        <taxon>Acrocarpospora</taxon>
    </lineage>
</organism>
<evidence type="ECO:0008006" key="4">
    <source>
        <dbReference type="Google" id="ProtNLM"/>
    </source>
</evidence>
<dbReference type="OrthoDB" id="3539510at2"/>
<feature type="transmembrane region" description="Helical" evidence="1">
    <location>
        <begin position="12"/>
        <end position="31"/>
    </location>
</feature>
<proteinExistence type="predicted"/>
<sequence>MTNGDKTSWWPYLLVAVGAATGLGLIGLGLGHITGGMVMGLTMLAGAGLRLVVPVRSTGALGVRRRKTDVLTLATFGLLLVVGSLAFLIKFHAT</sequence>
<accession>A0A5M3XQA4</accession>
<keyword evidence="1" id="KW-0472">Membrane</keyword>
<comment type="caution">
    <text evidence="2">The sequence shown here is derived from an EMBL/GenBank/DDBJ whole genome shotgun (WGS) entry which is preliminary data.</text>
</comment>
<name>A0A5M3XQA4_9ACTN</name>
<keyword evidence="3" id="KW-1185">Reference proteome</keyword>
<dbReference type="InterPro" id="IPR021385">
    <property type="entry name" value="DUF3017"/>
</dbReference>
<dbReference type="Proteomes" id="UP000377595">
    <property type="component" value="Unassembled WGS sequence"/>
</dbReference>